<dbReference type="Proteomes" id="UP001303899">
    <property type="component" value="Unassembled WGS sequence"/>
</dbReference>
<dbReference type="EMBL" id="JAYGIL010000005">
    <property type="protein sequence ID" value="MEA5402440.1"/>
    <property type="molecule type" value="Genomic_DNA"/>
</dbReference>
<reference evidence="1 2" key="1">
    <citation type="submission" date="2023-12" db="EMBL/GenBank/DDBJ databases">
        <title>Novel species of the genus Arcicella isolated from rivers.</title>
        <authorList>
            <person name="Lu H."/>
        </authorList>
    </citation>
    <scope>NUCLEOTIDE SEQUENCE [LARGE SCALE GENOMIC DNA]</scope>
    <source>
        <strain evidence="1 2">DC2W</strain>
    </source>
</reference>
<accession>A0ABU5S201</accession>
<protein>
    <submittedName>
        <fullName evidence="1">Uncharacterized protein</fullName>
    </submittedName>
</protein>
<proteinExistence type="predicted"/>
<comment type="caution">
    <text evidence="1">The sequence shown here is derived from an EMBL/GenBank/DDBJ whole genome shotgun (WGS) entry which is preliminary data.</text>
</comment>
<evidence type="ECO:0000313" key="1">
    <source>
        <dbReference type="EMBL" id="MEA5402440.1"/>
    </source>
</evidence>
<dbReference type="RefSeq" id="WP_323326967.1">
    <property type="nucleotide sequence ID" value="NZ_JAYGIL010000005.1"/>
</dbReference>
<keyword evidence="2" id="KW-1185">Reference proteome</keyword>
<evidence type="ECO:0000313" key="2">
    <source>
        <dbReference type="Proteomes" id="UP001303899"/>
    </source>
</evidence>
<organism evidence="1 2">
    <name type="scientific">Arcicella gelida</name>
    <dbReference type="NCBI Taxonomy" id="2984195"/>
    <lineage>
        <taxon>Bacteria</taxon>
        <taxon>Pseudomonadati</taxon>
        <taxon>Bacteroidota</taxon>
        <taxon>Cytophagia</taxon>
        <taxon>Cytophagales</taxon>
        <taxon>Flectobacillaceae</taxon>
        <taxon>Arcicella</taxon>
    </lineage>
</organism>
<name>A0ABU5S201_9BACT</name>
<gene>
    <name evidence="1" type="ORF">VB776_05915</name>
</gene>
<sequence>MKNLQFDYIQLICIVLPEKRKLFIFLKLSKGGSAQLRLRSDCQNRLTLFCTIFHKTGLVEQISFVPGTFYQI</sequence>